<feature type="domain" description="PilZ" evidence="1">
    <location>
        <begin position="18"/>
        <end position="123"/>
    </location>
</feature>
<accession>A0A1G1KVD7</accession>
<gene>
    <name evidence="2" type="ORF">A3G33_01795</name>
</gene>
<sequence>MIQTAEIRNVTRKILGSERRRHKRIPFSELIKIYDLSKFSKTAGIFLTAKIKDLGKGGIKITTLAPLERNSQIILQVNANKLKKLIPYNALLKITDNRLLAEIAWRKLNLDTGIFEAGVRFIEECERNDYQYTVDCAGAVP</sequence>
<evidence type="ECO:0000259" key="1">
    <source>
        <dbReference type="Pfam" id="PF07238"/>
    </source>
</evidence>
<dbReference type="GO" id="GO:0035438">
    <property type="term" value="F:cyclic-di-GMP binding"/>
    <property type="evidence" value="ECO:0007669"/>
    <property type="project" value="InterPro"/>
</dbReference>
<dbReference type="EMBL" id="MHFR01000048">
    <property type="protein sequence ID" value="OGW96845.1"/>
    <property type="molecule type" value="Genomic_DNA"/>
</dbReference>
<evidence type="ECO:0000313" key="2">
    <source>
        <dbReference type="EMBL" id="OGW96845.1"/>
    </source>
</evidence>
<comment type="caution">
    <text evidence="2">The sequence shown here is derived from an EMBL/GenBank/DDBJ whole genome shotgun (WGS) entry which is preliminary data.</text>
</comment>
<reference evidence="2 3" key="1">
    <citation type="journal article" date="2016" name="Nat. Commun.">
        <title>Thousands of microbial genomes shed light on interconnected biogeochemical processes in an aquifer system.</title>
        <authorList>
            <person name="Anantharaman K."/>
            <person name="Brown C.T."/>
            <person name="Hug L.A."/>
            <person name="Sharon I."/>
            <person name="Castelle C.J."/>
            <person name="Probst A.J."/>
            <person name="Thomas B.C."/>
            <person name="Singh A."/>
            <person name="Wilkins M.J."/>
            <person name="Karaoz U."/>
            <person name="Brodie E.L."/>
            <person name="Williams K.H."/>
            <person name="Hubbard S.S."/>
            <person name="Banfield J.F."/>
        </authorList>
    </citation>
    <scope>NUCLEOTIDE SEQUENCE [LARGE SCALE GENOMIC DNA]</scope>
</reference>
<evidence type="ECO:0000313" key="3">
    <source>
        <dbReference type="Proteomes" id="UP000178187"/>
    </source>
</evidence>
<dbReference type="Proteomes" id="UP000178187">
    <property type="component" value="Unassembled WGS sequence"/>
</dbReference>
<name>A0A1G1KVD7_9BACT</name>
<protein>
    <recommendedName>
        <fullName evidence="1">PilZ domain-containing protein</fullName>
    </recommendedName>
</protein>
<dbReference type="AlphaFoldDB" id="A0A1G1KVD7"/>
<proteinExistence type="predicted"/>
<dbReference type="Pfam" id="PF07238">
    <property type="entry name" value="PilZ"/>
    <property type="match status" value="1"/>
</dbReference>
<dbReference type="InterPro" id="IPR009875">
    <property type="entry name" value="PilZ_domain"/>
</dbReference>
<organism evidence="2 3">
    <name type="scientific">Candidatus Danuiimicrobium aquiferis</name>
    <dbReference type="NCBI Taxonomy" id="1801832"/>
    <lineage>
        <taxon>Bacteria</taxon>
        <taxon>Pseudomonadati</taxon>
        <taxon>Candidatus Omnitrophota</taxon>
        <taxon>Candidatus Danuiimicrobium</taxon>
    </lineage>
</organism>